<dbReference type="GO" id="GO:0007165">
    <property type="term" value="P:signal transduction"/>
    <property type="evidence" value="ECO:0007669"/>
    <property type="project" value="TreeGrafter"/>
</dbReference>
<dbReference type="EMBL" id="CP011312">
    <property type="protein sequence ID" value="AKE41940.1"/>
    <property type="molecule type" value="Genomic_DNA"/>
</dbReference>
<dbReference type="InterPro" id="IPR029045">
    <property type="entry name" value="ClpP/crotonase-like_dom_sf"/>
</dbReference>
<dbReference type="Gene3D" id="3.90.226.10">
    <property type="entry name" value="2-enoyl-CoA Hydratase, Chain A, domain 1"/>
    <property type="match status" value="1"/>
</dbReference>
<evidence type="ECO:0000313" key="2">
    <source>
        <dbReference type="EMBL" id="AKE41940.1"/>
    </source>
</evidence>
<dbReference type="GO" id="GO:0008236">
    <property type="term" value="F:serine-type peptidase activity"/>
    <property type="evidence" value="ECO:0007669"/>
    <property type="project" value="InterPro"/>
</dbReference>
<name>A0A0F6R1L7_9CORY</name>
<dbReference type="GO" id="GO:0004175">
    <property type="term" value="F:endopeptidase activity"/>
    <property type="evidence" value="ECO:0007669"/>
    <property type="project" value="TreeGrafter"/>
</dbReference>
<dbReference type="HOGENOM" id="CLU_071253_0_0_11"/>
<proteinExistence type="predicted"/>
<dbReference type="KEGG" id="cku:UL82_08975"/>
<dbReference type="STRING" id="35755.UL82_08975"/>
<evidence type="ECO:0000259" key="1">
    <source>
        <dbReference type="SMART" id="SM00245"/>
    </source>
</evidence>
<dbReference type="PANTHER" id="PTHR32060">
    <property type="entry name" value="TAIL-SPECIFIC PROTEASE"/>
    <property type="match status" value="1"/>
</dbReference>
<dbReference type="AlphaFoldDB" id="A0A0F6R1L7"/>
<dbReference type="SMART" id="SM00245">
    <property type="entry name" value="TSPc"/>
    <property type="match status" value="1"/>
</dbReference>
<reference evidence="2 3" key="1">
    <citation type="journal article" date="2015" name="Genome Announc.">
        <title>Complete Genome Sequence of Corynebacterium kutscheri DSM 20755, a Corynebacterial Type Strain with Remarkably Low G+C Content of Chromosomal DNA.</title>
        <authorList>
            <person name="Ruckert C."/>
            <person name="Albersmeier A."/>
            <person name="Winkler A."/>
            <person name="Tauch A."/>
        </authorList>
    </citation>
    <scope>NUCLEOTIDE SEQUENCE [LARGE SCALE GENOMIC DNA]</scope>
    <source>
        <strain evidence="2 3">DSM 20755</strain>
    </source>
</reference>
<dbReference type="GO" id="GO:0030288">
    <property type="term" value="C:outer membrane-bounded periplasmic space"/>
    <property type="evidence" value="ECO:0007669"/>
    <property type="project" value="TreeGrafter"/>
</dbReference>
<sequence length="326" mass="34310">MKTRKSKWKLGCGAVFAVIAVALTTVSYIYGPATVAVFTGKPFYLIKPSPTKYGKDVISIVEALGLYADSPEFSEAKTHALEQIKNANSYEETYEPLRELVKVAGGKHSNILAPDNSTDAPNESRSPSVHANKGIAIATVPDISREEDIQSYADTLTQGLIKHARCGAIVDLRGNGGGDMGPMVAGLSPLLPDGEVLSFVSRQSTSPVIVEGNSVTGGGTALSTQGGKLDIPVAVLVDDQTASSGEATMLAFRGLENSRSFGQPTAGYASGNVVIDLYDGATLMITFSKDKARTGEEFSEDPIEPDVRSDSAEQDAIAWLADKGCS</sequence>
<evidence type="ECO:0000313" key="3">
    <source>
        <dbReference type="Proteomes" id="UP000033457"/>
    </source>
</evidence>
<dbReference type="PANTHER" id="PTHR32060:SF30">
    <property type="entry name" value="CARBOXY-TERMINAL PROCESSING PROTEASE CTPA"/>
    <property type="match status" value="1"/>
</dbReference>
<protein>
    <submittedName>
        <fullName evidence="2">Peptidase family S41</fullName>
    </submittedName>
</protein>
<dbReference type="GO" id="GO:0006508">
    <property type="term" value="P:proteolysis"/>
    <property type="evidence" value="ECO:0007669"/>
    <property type="project" value="InterPro"/>
</dbReference>
<keyword evidence="3" id="KW-1185">Reference proteome</keyword>
<organism evidence="2 3">
    <name type="scientific">Corynebacterium kutscheri</name>
    <dbReference type="NCBI Taxonomy" id="35755"/>
    <lineage>
        <taxon>Bacteria</taxon>
        <taxon>Bacillati</taxon>
        <taxon>Actinomycetota</taxon>
        <taxon>Actinomycetes</taxon>
        <taxon>Mycobacteriales</taxon>
        <taxon>Corynebacteriaceae</taxon>
        <taxon>Corynebacterium</taxon>
    </lineage>
</organism>
<dbReference type="InterPro" id="IPR005151">
    <property type="entry name" value="Tail-specific_protease"/>
</dbReference>
<gene>
    <name evidence="2" type="ORF">UL82_08975</name>
</gene>
<dbReference type="SUPFAM" id="SSF52096">
    <property type="entry name" value="ClpP/crotonase"/>
    <property type="match status" value="1"/>
</dbReference>
<feature type="domain" description="Tail specific protease" evidence="1">
    <location>
        <begin position="89"/>
        <end position="310"/>
    </location>
</feature>
<accession>A0A0F6R1L7</accession>
<dbReference type="Proteomes" id="UP000033457">
    <property type="component" value="Chromosome"/>
</dbReference>
<dbReference type="OrthoDB" id="7314861at2"/>
<dbReference type="Pfam" id="PF03572">
    <property type="entry name" value="Peptidase_S41"/>
    <property type="match status" value="1"/>
</dbReference>